<evidence type="ECO:0000313" key="4">
    <source>
        <dbReference type="EMBL" id="MBC1615884.1"/>
    </source>
</evidence>
<organism evidence="4 6">
    <name type="scientific">Listeria booriae</name>
    <dbReference type="NCBI Taxonomy" id="1552123"/>
    <lineage>
        <taxon>Bacteria</taxon>
        <taxon>Bacillati</taxon>
        <taxon>Bacillota</taxon>
        <taxon>Bacilli</taxon>
        <taxon>Bacillales</taxon>
        <taxon>Listeriaceae</taxon>
        <taxon>Listeria</taxon>
    </lineage>
</organism>
<evidence type="ECO:0000313" key="3">
    <source>
        <dbReference type="EMBL" id="MBC1400390.1"/>
    </source>
</evidence>
<dbReference type="RefSeq" id="WP_185405328.1">
    <property type="nucleotide sequence ID" value="NZ_JAARPT010000001.1"/>
</dbReference>
<name>A0A842AG98_9LIST</name>
<evidence type="ECO:0000256" key="1">
    <source>
        <dbReference type="SAM" id="Coils"/>
    </source>
</evidence>
<dbReference type="Proteomes" id="UP000544413">
    <property type="component" value="Unassembled WGS sequence"/>
</dbReference>
<dbReference type="Proteomes" id="UP000574104">
    <property type="component" value="Unassembled WGS sequence"/>
</dbReference>
<dbReference type="EMBL" id="JAARSH010000003">
    <property type="protein sequence ID" value="MBC1615884.1"/>
    <property type="molecule type" value="Genomic_DNA"/>
</dbReference>
<feature type="coiled-coil region" evidence="1">
    <location>
        <begin position="1"/>
        <end position="38"/>
    </location>
</feature>
<reference evidence="5 6" key="1">
    <citation type="submission" date="2020-03" db="EMBL/GenBank/DDBJ databases">
        <title>Soil Listeria distribution.</title>
        <authorList>
            <person name="Liao J."/>
            <person name="Wiedmann M."/>
        </authorList>
    </citation>
    <scope>NUCLEOTIDE SEQUENCE [LARGE SCALE GENOMIC DNA]</scope>
    <source>
        <strain evidence="4 6">FSL L7-1299</strain>
        <strain evidence="3 5">FSL L7-1658</strain>
    </source>
</reference>
<keyword evidence="1" id="KW-0175">Coiled coil</keyword>
<evidence type="ECO:0000313" key="6">
    <source>
        <dbReference type="Proteomes" id="UP000574104"/>
    </source>
</evidence>
<feature type="region of interest" description="Disordered" evidence="2">
    <location>
        <begin position="81"/>
        <end position="107"/>
    </location>
</feature>
<dbReference type="AlphaFoldDB" id="A0A842AG98"/>
<comment type="caution">
    <text evidence="4">The sequence shown here is derived from an EMBL/GenBank/DDBJ whole genome shotgun (WGS) entry which is preliminary data.</text>
</comment>
<sequence length="107" mass="12590">MKQQEDAVRKSIEKQRELEEVEREFRQLKRQQEDLLVRIGSAWRGNLSENKLGAIALDLNQEQRMTQKRLYNLDDQLQAEHKQAKAEHKQAKADVKRVKEAKADATH</sequence>
<evidence type="ECO:0000313" key="5">
    <source>
        <dbReference type="Proteomes" id="UP000544413"/>
    </source>
</evidence>
<gene>
    <name evidence="3" type="ORF">HB836_02185</name>
    <name evidence="4" type="ORF">HB904_06780</name>
</gene>
<evidence type="ECO:0000256" key="2">
    <source>
        <dbReference type="SAM" id="MobiDB-lite"/>
    </source>
</evidence>
<proteinExistence type="predicted"/>
<protein>
    <submittedName>
        <fullName evidence="4">Uncharacterized protein</fullName>
    </submittedName>
</protein>
<accession>A0A842AG98</accession>
<dbReference type="EMBL" id="JAARPT010000001">
    <property type="protein sequence ID" value="MBC1400390.1"/>
    <property type="molecule type" value="Genomic_DNA"/>
</dbReference>